<organism evidence="1 2">
    <name type="scientific">Naganishia onofrii</name>
    <dbReference type="NCBI Taxonomy" id="1851511"/>
    <lineage>
        <taxon>Eukaryota</taxon>
        <taxon>Fungi</taxon>
        <taxon>Dikarya</taxon>
        <taxon>Basidiomycota</taxon>
        <taxon>Agaricomycotina</taxon>
        <taxon>Tremellomycetes</taxon>
        <taxon>Filobasidiales</taxon>
        <taxon>Filobasidiaceae</taxon>
        <taxon>Naganishia</taxon>
    </lineage>
</organism>
<sequence length="265" mass="27987">MSFPQYYKLLDQIRQAYKKESLRTHPDRLPGGATPAQKKAATEKFQAVADAYYVLSDARRRKEYDHLYGSRSSQRPSGFGNAGASSNGFPGGFSSSGNSGRKQNTSSAPGFEDDEEDEDEYDESSQHEASGNFFKTFASMFGNAAGFGGGASQAQGEKEDEQDPLHGGRPDANGVFGDVFEDMLAPEVANVRPFWSYVGGAAGGVIGYIVGNAPGAVAGGLAGNRLGAIRDAKGKSVAQVFSNLGSSQKAEILRALAFKVLGTLS</sequence>
<accession>A0ACC2XS69</accession>
<evidence type="ECO:0000313" key="2">
    <source>
        <dbReference type="Proteomes" id="UP001234202"/>
    </source>
</evidence>
<dbReference type="Proteomes" id="UP001234202">
    <property type="component" value="Unassembled WGS sequence"/>
</dbReference>
<dbReference type="EMBL" id="JASBWV010000007">
    <property type="protein sequence ID" value="KAJ9125846.1"/>
    <property type="molecule type" value="Genomic_DNA"/>
</dbReference>
<evidence type="ECO:0000313" key="1">
    <source>
        <dbReference type="EMBL" id="KAJ9125846.1"/>
    </source>
</evidence>
<gene>
    <name evidence="1" type="ORF">QFC24_002630</name>
</gene>
<keyword evidence="2" id="KW-1185">Reference proteome</keyword>
<protein>
    <submittedName>
        <fullName evidence="1">Uncharacterized protein</fullName>
    </submittedName>
</protein>
<comment type="caution">
    <text evidence="1">The sequence shown here is derived from an EMBL/GenBank/DDBJ whole genome shotgun (WGS) entry which is preliminary data.</text>
</comment>
<proteinExistence type="predicted"/>
<reference evidence="1" key="1">
    <citation type="submission" date="2023-04" db="EMBL/GenBank/DDBJ databases">
        <title>Draft Genome sequencing of Naganishia species isolated from polar environments using Oxford Nanopore Technology.</title>
        <authorList>
            <person name="Leo P."/>
            <person name="Venkateswaran K."/>
        </authorList>
    </citation>
    <scope>NUCLEOTIDE SEQUENCE</scope>
    <source>
        <strain evidence="1">DBVPG 5303</strain>
    </source>
</reference>
<name>A0ACC2XS69_9TREE</name>